<sequence>MDISSTFTWQLWALVYLGAFIIGLAKAGLKGVEMLNVTIMALVFGGKASTGVVLPMLCVADILAVLYYNRHAQWKYFWQLLPWIIFGVLSGVYIGNILEEAVFKKIMAFVILLIVGVMSWLEYRKSAPIPTSKWFAAMMGIVTGFTTMLGNLAGPLSTIYFLALRLSKNDLIGTAAWLFLVINLFKLPFQVLVWHNVTFDTLQLNLMLLPALVLGFFVGIRIVSIIQDNNYRRVILGLTLLGALVIFMR</sequence>
<evidence type="ECO:0000313" key="10">
    <source>
        <dbReference type="Proteomes" id="UP000541352"/>
    </source>
</evidence>
<organism evidence="9 10">
    <name type="scientific">Runella defluvii</name>
    <dbReference type="NCBI Taxonomy" id="370973"/>
    <lineage>
        <taxon>Bacteria</taxon>
        <taxon>Pseudomonadati</taxon>
        <taxon>Bacteroidota</taxon>
        <taxon>Cytophagia</taxon>
        <taxon>Cytophagales</taxon>
        <taxon>Spirosomataceae</taxon>
        <taxon>Runella</taxon>
    </lineage>
</organism>
<evidence type="ECO:0000256" key="2">
    <source>
        <dbReference type="ARBA" id="ARBA00009142"/>
    </source>
</evidence>
<keyword evidence="4 8" id="KW-1003">Cell membrane</keyword>
<feature type="transmembrane region" description="Helical" evidence="8">
    <location>
        <begin position="48"/>
        <end position="69"/>
    </location>
</feature>
<dbReference type="EMBL" id="JACIBY010000006">
    <property type="protein sequence ID" value="MBB3839243.1"/>
    <property type="molecule type" value="Genomic_DNA"/>
</dbReference>
<name>A0A7W5ZLU8_9BACT</name>
<dbReference type="PANTHER" id="PTHR30269:SF23">
    <property type="entry name" value="MEMBRANE TRANSPORTER PROTEIN YDHB-RELATED"/>
    <property type="match status" value="1"/>
</dbReference>
<keyword evidence="6 8" id="KW-1133">Transmembrane helix</keyword>
<proteinExistence type="inferred from homology"/>
<keyword evidence="5 8" id="KW-0812">Transmembrane</keyword>
<comment type="similarity">
    <text evidence="2 8">Belongs to the 4-toluene sulfonate uptake permease (TSUP) (TC 2.A.102) family.</text>
</comment>
<dbReference type="Pfam" id="PF01925">
    <property type="entry name" value="TauE"/>
    <property type="match status" value="1"/>
</dbReference>
<dbReference type="Proteomes" id="UP000541352">
    <property type="component" value="Unassembled WGS sequence"/>
</dbReference>
<gene>
    <name evidence="9" type="ORF">FHS57_003249</name>
</gene>
<evidence type="ECO:0000256" key="1">
    <source>
        <dbReference type="ARBA" id="ARBA00004651"/>
    </source>
</evidence>
<dbReference type="AlphaFoldDB" id="A0A7W5ZLU8"/>
<keyword evidence="3" id="KW-0813">Transport</keyword>
<feature type="transmembrane region" description="Helical" evidence="8">
    <location>
        <begin position="7"/>
        <end position="28"/>
    </location>
</feature>
<evidence type="ECO:0000256" key="6">
    <source>
        <dbReference type="ARBA" id="ARBA00022989"/>
    </source>
</evidence>
<evidence type="ECO:0000256" key="7">
    <source>
        <dbReference type="ARBA" id="ARBA00023136"/>
    </source>
</evidence>
<keyword evidence="10" id="KW-1185">Reference proteome</keyword>
<evidence type="ECO:0000256" key="4">
    <source>
        <dbReference type="ARBA" id="ARBA00022475"/>
    </source>
</evidence>
<comment type="caution">
    <text evidence="9">The sequence shown here is derived from an EMBL/GenBank/DDBJ whole genome shotgun (WGS) entry which is preliminary data.</text>
</comment>
<dbReference type="PANTHER" id="PTHR30269">
    <property type="entry name" value="TRANSMEMBRANE PROTEIN YFCA"/>
    <property type="match status" value="1"/>
</dbReference>
<feature type="transmembrane region" description="Helical" evidence="8">
    <location>
        <begin position="76"/>
        <end position="94"/>
    </location>
</feature>
<feature type="transmembrane region" description="Helical" evidence="8">
    <location>
        <begin position="135"/>
        <end position="163"/>
    </location>
</feature>
<evidence type="ECO:0000313" key="9">
    <source>
        <dbReference type="EMBL" id="MBB3839243.1"/>
    </source>
</evidence>
<comment type="subcellular location">
    <subcellularLocation>
        <location evidence="1 8">Cell membrane</location>
        <topology evidence="1 8">Multi-pass membrane protein</topology>
    </subcellularLocation>
</comment>
<accession>A0A7W5ZLU8</accession>
<evidence type="ECO:0000256" key="5">
    <source>
        <dbReference type="ARBA" id="ARBA00022692"/>
    </source>
</evidence>
<keyword evidence="7 8" id="KW-0472">Membrane</keyword>
<evidence type="ECO:0000256" key="8">
    <source>
        <dbReference type="RuleBase" id="RU363041"/>
    </source>
</evidence>
<dbReference type="GO" id="GO:0005886">
    <property type="term" value="C:plasma membrane"/>
    <property type="evidence" value="ECO:0007669"/>
    <property type="project" value="UniProtKB-SubCell"/>
</dbReference>
<feature type="transmembrane region" description="Helical" evidence="8">
    <location>
        <begin position="106"/>
        <end position="123"/>
    </location>
</feature>
<dbReference type="RefSeq" id="WP_183975327.1">
    <property type="nucleotide sequence ID" value="NZ_JACIBY010000006.1"/>
</dbReference>
<dbReference type="InterPro" id="IPR052017">
    <property type="entry name" value="TSUP"/>
</dbReference>
<evidence type="ECO:0000256" key="3">
    <source>
        <dbReference type="ARBA" id="ARBA00022448"/>
    </source>
</evidence>
<dbReference type="InterPro" id="IPR002781">
    <property type="entry name" value="TM_pro_TauE-like"/>
</dbReference>
<feature type="transmembrane region" description="Helical" evidence="8">
    <location>
        <begin position="175"/>
        <end position="194"/>
    </location>
</feature>
<protein>
    <recommendedName>
        <fullName evidence="8">Probable membrane transporter protein</fullName>
    </recommendedName>
</protein>
<reference evidence="9 10" key="1">
    <citation type="submission" date="2020-08" db="EMBL/GenBank/DDBJ databases">
        <title>Genomic Encyclopedia of Type Strains, Phase IV (KMG-IV): sequencing the most valuable type-strain genomes for metagenomic binning, comparative biology and taxonomic classification.</title>
        <authorList>
            <person name="Goeker M."/>
        </authorList>
    </citation>
    <scope>NUCLEOTIDE SEQUENCE [LARGE SCALE GENOMIC DNA]</scope>
    <source>
        <strain evidence="9 10">DSM 17976</strain>
    </source>
</reference>
<feature type="transmembrane region" description="Helical" evidence="8">
    <location>
        <begin position="206"/>
        <end position="225"/>
    </location>
</feature>